<feature type="coiled-coil region" evidence="1">
    <location>
        <begin position="511"/>
        <end position="541"/>
    </location>
</feature>
<name>A0A511RGP5_9DEIN</name>
<dbReference type="GO" id="GO:0005525">
    <property type="term" value="F:GTP binding"/>
    <property type="evidence" value="ECO:0007669"/>
    <property type="project" value="InterPro"/>
</dbReference>
<dbReference type="AlphaFoldDB" id="A0A511RGP5"/>
<dbReference type="Proteomes" id="UP000321827">
    <property type="component" value="Unassembled WGS sequence"/>
</dbReference>
<gene>
    <name evidence="4" type="ORF">ODE01S_02580</name>
</gene>
<dbReference type="InterPro" id="IPR051943">
    <property type="entry name" value="TRAFAC_Dynamin-like_GTPase"/>
</dbReference>
<evidence type="ECO:0000313" key="4">
    <source>
        <dbReference type="EMBL" id="GEM88824.1"/>
    </source>
</evidence>
<dbReference type="EMBL" id="BJXN01000002">
    <property type="protein sequence ID" value="GEM88824.1"/>
    <property type="molecule type" value="Genomic_DNA"/>
</dbReference>
<feature type="domain" description="G" evidence="3">
    <location>
        <begin position="48"/>
        <end position="175"/>
    </location>
</feature>
<keyword evidence="2" id="KW-1133">Transmembrane helix</keyword>
<dbReference type="Pfam" id="PF01926">
    <property type="entry name" value="MMR_HSR1"/>
    <property type="match status" value="1"/>
</dbReference>
<dbReference type="CDD" id="cd09912">
    <property type="entry name" value="DLP_2"/>
    <property type="match status" value="1"/>
</dbReference>
<protein>
    <submittedName>
        <fullName evidence="4">GTP-binding protein</fullName>
    </submittedName>
</protein>
<dbReference type="InterPro" id="IPR027417">
    <property type="entry name" value="P-loop_NTPase"/>
</dbReference>
<comment type="caution">
    <text evidence="4">The sequence shown here is derived from an EMBL/GenBank/DDBJ whole genome shotgun (WGS) entry which is preliminary data.</text>
</comment>
<evidence type="ECO:0000256" key="1">
    <source>
        <dbReference type="SAM" id="Coils"/>
    </source>
</evidence>
<evidence type="ECO:0000313" key="5">
    <source>
        <dbReference type="Proteomes" id="UP000321827"/>
    </source>
</evidence>
<reference evidence="4 5" key="1">
    <citation type="submission" date="2019-07" db="EMBL/GenBank/DDBJ databases">
        <title>Whole genome shotgun sequence of Oceanithermus desulfurans NBRC 100063.</title>
        <authorList>
            <person name="Hosoyama A."/>
            <person name="Uohara A."/>
            <person name="Ohji S."/>
            <person name="Ichikawa N."/>
        </authorList>
    </citation>
    <scope>NUCLEOTIDE SEQUENCE [LARGE SCALE GENOMIC DNA]</scope>
    <source>
        <strain evidence="4 5">NBRC 100063</strain>
    </source>
</reference>
<accession>A0A511RGP5</accession>
<sequence>MIDPELQRLAGEVRGLLAEGLEALARAGETTTPLRQALQDLEGPFLLVVAGEFNSGKSSLLNALLGRELLREGVTPTTDRIQWIAYGEEPGSRALEPGLVVLRLPHPLLKDVHLVDTPGTNAVIEHHQILTERFLPRADLILFTTSADRPYTASERDFLELIRGWGKKVVLVVNKLDLLGPDEAEEVLAYVREQAARTLGVEPPVFGVSARRARAGEDGGVKELEAFIERVLREEAARIKLGSPLGVLERLLEQGGERLGREAEALAAELETCARLEALLARHERRVREEFRGQTAQLREVVAAVQRRAARWLDETLRFGRLFDLMNASKIQKSFEAEVVGEAHRELERKIQESLAWLARAERDLLASALDLLNTRGGARAYDDGAPTLSEQVTRALEAYDSEAEARDLQGLLSRALQHTALAELGAVGLGAGLALALHGLAADVTGVTAGLVAAVLGLSILPRRKRAAQRRVDEGLDRLERELSEGLEATLEGELGRSAARFRALYRDRCAELQDRQQTLQALRERLQELRRRAGALRIELEA</sequence>
<proteinExistence type="predicted"/>
<keyword evidence="2" id="KW-0472">Membrane</keyword>
<dbReference type="Gene3D" id="3.40.50.300">
    <property type="entry name" value="P-loop containing nucleotide triphosphate hydrolases"/>
    <property type="match status" value="1"/>
</dbReference>
<feature type="transmembrane region" description="Helical" evidence="2">
    <location>
        <begin position="445"/>
        <end position="462"/>
    </location>
</feature>
<dbReference type="OrthoDB" id="9802035at2"/>
<dbReference type="PANTHER" id="PTHR43681">
    <property type="entry name" value="TRANSMEMBRANE GTPASE FZO"/>
    <property type="match status" value="1"/>
</dbReference>
<evidence type="ECO:0000259" key="3">
    <source>
        <dbReference type="Pfam" id="PF01926"/>
    </source>
</evidence>
<keyword evidence="2" id="KW-0812">Transmembrane</keyword>
<dbReference type="InterPro" id="IPR006073">
    <property type="entry name" value="GTP-bd"/>
</dbReference>
<dbReference type="SUPFAM" id="SSF52540">
    <property type="entry name" value="P-loop containing nucleoside triphosphate hydrolases"/>
    <property type="match status" value="1"/>
</dbReference>
<dbReference type="PANTHER" id="PTHR43681:SF1">
    <property type="entry name" value="SARCALUMENIN"/>
    <property type="match status" value="1"/>
</dbReference>
<organism evidence="4 5">
    <name type="scientific">Oceanithermus desulfurans NBRC 100063</name>
    <dbReference type="NCBI Taxonomy" id="1227550"/>
    <lineage>
        <taxon>Bacteria</taxon>
        <taxon>Thermotogati</taxon>
        <taxon>Deinococcota</taxon>
        <taxon>Deinococci</taxon>
        <taxon>Thermales</taxon>
        <taxon>Thermaceae</taxon>
        <taxon>Oceanithermus</taxon>
    </lineage>
</organism>
<keyword evidence="1" id="KW-0175">Coiled coil</keyword>
<dbReference type="RefSeq" id="WP_147145029.1">
    <property type="nucleotide sequence ID" value="NZ_BJXN01000002.1"/>
</dbReference>
<evidence type="ECO:0000256" key="2">
    <source>
        <dbReference type="SAM" id="Phobius"/>
    </source>
</evidence>